<dbReference type="SUPFAM" id="SSF55961">
    <property type="entry name" value="Bet v1-like"/>
    <property type="match status" value="1"/>
</dbReference>
<dbReference type="InterPro" id="IPR019587">
    <property type="entry name" value="Polyketide_cyclase/dehydratase"/>
</dbReference>
<proteinExistence type="predicted"/>
<dbReference type="RefSeq" id="WP_075541451.1">
    <property type="nucleotide sequence ID" value="NZ_UPHQ01000216.1"/>
</dbReference>
<evidence type="ECO:0000313" key="2">
    <source>
        <dbReference type="Proteomes" id="UP000267289"/>
    </source>
</evidence>
<organism evidence="1 2">
    <name type="scientific">Mycobacterium innocens</name>
    <dbReference type="NCBI Taxonomy" id="2341083"/>
    <lineage>
        <taxon>Bacteria</taxon>
        <taxon>Bacillati</taxon>
        <taxon>Actinomycetota</taxon>
        <taxon>Actinomycetes</taxon>
        <taxon>Mycobacteriales</taxon>
        <taxon>Mycobacteriaceae</taxon>
        <taxon>Mycobacterium</taxon>
    </lineage>
</organism>
<dbReference type="Pfam" id="PF10604">
    <property type="entry name" value="Polyketide_cyc2"/>
    <property type="match status" value="1"/>
</dbReference>
<dbReference type="OrthoDB" id="2898773at2"/>
<name>A0A498QAZ0_9MYCO</name>
<dbReference type="CDD" id="cd08865">
    <property type="entry name" value="SRPBCC_10"/>
    <property type="match status" value="1"/>
</dbReference>
<evidence type="ECO:0008006" key="3">
    <source>
        <dbReference type="Google" id="ProtNLM"/>
    </source>
</evidence>
<keyword evidence="2" id="KW-1185">Reference proteome</keyword>
<dbReference type="EMBL" id="UPHQ01000216">
    <property type="protein sequence ID" value="VBA42461.1"/>
    <property type="molecule type" value="Genomic_DNA"/>
</dbReference>
<dbReference type="Proteomes" id="UP000267289">
    <property type="component" value="Unassembled WGS sequence"/>
</dbReference>
<reference evidence="1 2" key="1">
    <citation type="submission" date="2018-09" db="EMBL/GenBank/DDBJ databases">
        <authorList>
            <person name="Tagini F."/>
        </authorList>
    </citation>
    <scope>NUCLEOTIDE SEQUENCE [LARGE SCALE GENOMIC DNA]</scope>
    <source>
        <strain evidence="1 2">MK13</strain>
    </source>
</reference>
<sequence length="147" mass="16203">MKVDVTSEILIARRRAEVFGYACDPDNAKAWYANITAAQWKTPKPLTVGSQCAFTARFLGRTLSYTYEVVDLRPGTRFVMRTAEGPFPMETTYVWEDGPNGTTKMILRNRGEPSGFSGLAAPVLAKAIKRANGKDLARLKAVLELAT</sequence>
<gene>
    <name evidence="1" type="ORF">LAUMK13_04045</name>
</gene>
<accession>A0A498QAZ0</accession>
<dbReference type="AlphaFoldDB" id="A0A498QAZ0"/>
<protein>
    <recommendedName>
        <fullName evidence="3">ATPase</fullName>
    </recommendedName>
</protein>
<dbReference type="Gene3D" id="3.30.530.20">
    <property type="match status" value="1"/>
</dbReference>
<dbReference type="InterPro" id="IPR023393">
    <property type="entry name" value="START-like_dom_sf"/>
</dbReference>
<evidence type="ECO:0000313" key="1">
    <source>
        <dbReference type="EMBL" id="VBA42461.1"/>
    </source>
</evidence>